<reference evidence="2 3" key="1">
    <citation type="submission" date="2016-07" db="EMBL/GenBank/DDBJ databases">
        <title>Pervasive Adenine N6-methylation of Active Genes in Fungi.</title>
        <authorList>
            <consortium name="DOE Joint Genome Institute"/>
            <person name="Mondo S.J."/>
            <person name="Dannebaum R.O."/>
            <person name="Kuo R.C."/>
            <person name="Labutti K."/>
            <person name="Haridas S."/>
            <person name="Kuo A."/>
            <person name="Salamov A."/>
            <person name="Ahrendt S.R."/>
            <person name="Lipzen A."/>
            <person name="Sullivan W."/>
            <person name="Andreopoulos W.B."/>
            <person name="Clum A."/>
            <person name="Lindquist E."/>
            <person name="Daum C."/>
            <person name="Ramamoorthy G.K."/>
            <person name="Gryganskyi A."/>
            <person name="Culley D."/>
            <person name="Magnuson J.K."/>
            <person name="James T.Y."/>
            <person name="O'Malley M.A."/>
            <person name="Stajich J.E."/>
            <person name="Spatafora J.W."/>
            <person name="Visel A."/>
            <person name="Grigoriev I.V."/>
        </authorList>
    </citation>
    <scope>NUCLEOTIDE SEQUENCE [LARGE SCALE GENOMIC DNA]</scope>
    <source>
        <strain evidence="2 3">NRRL 1336</strain>
    </source>
</reference>
<dbReference type="EMBL" id="MCGE01000038">
    <property type="protein sequence ID" value="ORZ06685.1"/>
    <property type="molecule type" value="Genomic_DNA"/>
</dbReference>
<evidence type="ECO:0000313" key="2">
    <source>
        <dbReference type="EMBL" id="ORZ06685.1"/>
    </source>
</evidence>
<gene>
    <name evidence="2" type="ORF">BCR42DRAFT_426979</name>
</gene>
<feature type="signal peptide" evidence="1">
    <location>
        <begin position="1"/>
        <end position="22"/>
    </location>
</feature>
<evidence type="ECO:0000256" key="1">
    <source>
        <dbReference type="SAM" id="SignalP"/>
    </source>
</evidence>
<sequence length="108" mass="12441">MSLLVWFFTTCLFHLHWKHSISHDSHHKASTSTYILISLNLYPVNLCWSMNWIQLKTICVTQGFTICIELISAIQHQTVLYSFSYCQLGFGVDLGFIILSTVRALFPV</sequence>
<feature type="chain" id="PRO_5012078038" description="Fatty acid hydroxylase domain-containing protein" evidence="1">
    <location>
        <begin position="23"/>
        <end position="108"/>
    </location>
</feature>
<dbReference type="AlphaFoldDB" id="A0A1X2I0I2"/>
<dbReference type="Proteomes" id="UP000193560">
    <property type="component" value="Unassembled WGS sequence"/>
</dbReference>
<proteinExistence type="predicted"/>
<keyword evidence="1" id="KW-0732">Signal</keyword>
<accession>A0A1X2I0I2</accession>
<organism evidence="2 3">
    <name type="scientific">Absidia repens</name>
    <dbReference type="NCBI Taxonomy" id="90262"/>
    <lineage>
        <taxon>Eukaryota</taxon>
        <taxon>Fungi</taxon>
        <taxon>Fungi incertae sedis</taxon>
        <taxon>Mucoromycota</taxon>
        <taxon>Mucoromycotina</taxon>
        <taxon>Mucoromycetes</taxon>
        <taxon>Mucorales</taxon>
        <taxon>Cunninghamellaceae</taxon>
        <taxon>Absidia</taxon>
    </lineage>
</organism>
<feature type="non-terminal residue" evidence="2">
    <location>
        <position position="108"/>
    </location>
</feature>
<name>A0A1X2I0I2_9FUNG</name>
<protein>
    <recommendedName>
        <fullName evidence="4">Fatty acid hydroxylase domain-containing protein</fullName>
    </recommendedName>
</protein>
<evidence type="ECO:0000313" key="3">
    <source>
        <dbReference type="Proteomes" id="UP000193560"/>
    </source>
</evidence>
<comment type="caution">
    <text evidence="2">The sequence shown here is derived from an EMBL/GenBank/DDBJ whole genome shotgun (WGS) entry which is preliminary data.</text>
</comment>
<keyword evidence="3" id="KW-1185">Reference proteome</keyword>
<evidence type="ECO:0008006" key="4">
    <source>
        <dbReference type="Google" id="ProtNLM"/>
    </source>
</evidence>